<feature type="transmembrane region" description="Helical" evidence="1">
    <location>
        <begin position="70"/>
        <end position="90"/>
    </location>
</feature>
<reference evidence="2 3" key="1">
    <citation type="submission" date="2019-06" db="EMBL/GenBank/DDBJ databases">
        <title>Sequencing the genomes of 1000 actinobacteria strains.</title>
        <authorList>
            <person name="Klenk H.-P."/>
        </authorList>
    </citation>
    <scope>NUCLEOTIDE SEQUENCE [LARGE SCALE GENOMIC DNA]</scope>
    <source>
        <strain evidence="2 3">DSM 4813</strain>
    </source>
</reference>
<feature type="transmembrane region" description="Helical" evidence="1">
    <location>
        <begin position="282"/>
        <end position="299"/>
    </location>
</feature>
<organism evidence="2 3">
    <name type="scientific">Rarobacter faecitabidus</name>
    <dbReference type="NCBI Taxonomy" id="13243"/>
    <lineage>
        <taxon>Bacteria</taxon>
        <taxon>Bacillati</taxon>
        <taxon>Actinomycetota</taxon>
        <taxon>Actinomycetes</taxon>
        <taxon>Micrococcales</taxon>
        <taxon>Rarobacteraceae</taxon>
        <taxon>Rarobacter</taxon>
    </lineage>
</organism>
<feature type="transmembrane region" description="Helical" evidence="1">
    <location>
        <begin position="12"/>
        <end position="39"/>
    </location>
</feature>
<sequence>MRPPIPAWISGAIAALQAFAWSWGLLVVPAVAAFVSAAAQVTTQDSWRSAVGVASRLWLLGHGGTVTVDGATISLIPLGIALLAFAAAYLSARRASRHTLTALISFTITYSLIAQLIALIMGSFGPRLLILTVIIALTGGYLGFRRQSAGDALVVAAPHWLARWNLPALRAGVAGGGASLALLLGIAAVLVTLWAFAGRAAASDIIASLDPDSIGGIVLGGAQLTYLFTLLIWAVAWLTGVGFHVGLGSEFAPAHVALDPLPAVPLLAALPTGDMAGGYTSWLISLVFAAGIVGGLVVWRRLRRLHETAAVPWRDCAIALGASLAFVFVVLVVAFWLATGSIGPGRLASAGPDVLGAALSGSLLIAAGATVTVTFLHPWLRAQVRAAWWSVFGRSGNSENAGERR</sequence>
<accession>A0A542ZXB9</accession>
<dbReference type="AlphaFoldDB" id="A0A542ZXB9"/>
<name>A0A542ZXB9_RARFA</name>
<keyword evidence="1" id="KW-1133">Transmembrane helix</keyword>
<dbReference type="InterPro" id="IPR045931">
    <property type="entry name" value="DUF6350"/>
</dbReference>
<feature type="transmembrane region" description="Helical" evidence="1">
    <location>
        <begin position="320"/>
        <end position="342"/>
    </location>
</feature>
<keyword evidence="1" id="KW-0472">Membrane</keyword>
<evidence type="ECO:0000256" key="1">
    <source>
        <dbReference type="SAM" id="Phobius"/>
    </source>
</evidence>
<feature type="transmembrane region" description="Helical" evidence="1">
    <location>
        <begin position="102"/>
        <end position="122"/>
    </location>
</feature>
<dbReference type="EMBL" id="VFOS01000001">
    <property type="protein sequence ID" value="TQL65003.1"/>
    <property type="molecule type" value="Genomic_DNA"/>
</dbReference>
<feature type="transmembrane region" description="Helical" evidence="1">
    <location>
        <begin position="217"/>
        <end position="239"/>
    </location>
</feature>
<proteinExistence type="predicted"/>
<dbReference type="OrthoDB" id="3742900at2"/>
<evidence type="ECO:0000313" key="3">
    <source>
        <dbReference type="Proteomes" id="UP000315389"/>
    </source>
</evidence>
<comment type="caution">
    <text evidence="2">The sequence shown here is derived from an EMBL/GenBank/DDBJ whole genome shotgun (WGS) entry which is preliminary data.</text>
</comment>
<feature type="transmembrane region" description="Helical" evidence="1">
    <location>
        <begin position="173"/>
        <end position="197"/>
    </location>
</feature>
<dbReference type="RefSeq" id="WP_142120379.1">
    <property type="nucleotide sequence ID" value="NZ_BAAASV010000002.1"/>
</dbReference>
<keyword evidence="1" id="KW-0812">Transmembrane</keyword>
<dbReference type="Pfam" id="PF19877">
    <property type="entry name" value="DUF6350"/>
    <property type="match status" value="1"/>
</dbReference>
<protein>
    <submittedName>
        <fullName evidence="2">Uncharacterized protein</fullName>
    </submittedName>
</protein>
<feature type="transmembrane region" description="Helical" evidence="1">
    <location>
        <begin position="354"/>
        <end position="376"/>
    </location>
</feature>
<dbReference type="Proteomes" id="UP000315389">
    <property type="component" value="Unassembled WGS sequence"/>
</dbReference>
<evidence type="ECO:0000313" key="2">
    <source>
        <dbReference type="EMBL" id="TQL65003.1"/>
    </source>
</evidence>
<keyword evidence="3" id="KW-1185">Reference proteome</keyword>
<gene>
    <name evidence="2" type="ORF">FB461_1536</name>
</gene>